<dbReference type="AlphaFoldDB" id="A0AAP0DVH5"/>
<evidence type="ECO:0000256" key="8">
    <source>
        <dbReference type="PROSITE-ProRule" id="PRU00071"/>
    </source>
</evidence>
<dbReference type="InterPro" id="IPR003851">
    <property type="entry name" value="Znf_Dof"/>
</dbReference>
<evidence type="ECO:0000256" key="10">
    <source>
        <dbReference type="SAM" id="MobiDB-lite"/>
    </source>
</evidence>
<dbReference type="PANTHER" id="PTHR31992:SF341">
    <property type="entry name" value="DOF ZINC FINGER PROTEIN"/>
    <property type="match status" value="1"/>
</dbReference>
<dbReference type="Proteomes" id="UP001408789">
    <property type="component" value="Unassembled WGS sequence"/>
</dbReference>
<proteinExistence type="predicted"/>
<dbReference type="Pfam" id="PF02701">
    <property type="entry name" value="Zn_ribbon_Dof"/>
    <property type="match status" value="1"/>
</dbReference>
<evidence type="ECO:0000256" key="6">
    <source>
        <dbReference type="ARBA" id="ARBA00023163"/>
    </source>
</evidence>
<evidence type="ECO:0000313" key="13">
    <source>
        <dbReference type="Proteomes" id="UP001408789"/>
    </source>
</evidence>
<dbReference type="EMBL" id="JBCNJP010000003">
    <property type="protein sequence ID" value="KAK9079427.1"/>
    <property type="molecule type" value="Genomic_DNA"/>
</dbReference>
<name>A0AAP0DVH5_9ASTR</name>
<keyword evidence="13" id="KW-1185">Reference proteome</keyword>
<dbReference type="InterPro" id="IPR045174">
    <property type="entry name" value="Dof"/>
</dbReference>
<dbReference type="GO" id="GO:0005634">
    <property type="term" value="C:nucleus"/>
    <property type="evidence" value="ECO:0007669"/>
    <property type="project" value="UniProtKB-SubCell"/>
</dbReference>
<accession>A0AAP0DVH5</accession>
<comment type="caution">
    <text evidence="12">The sequence shown here is derived from an EMBL/GenBank/DDBJ whole genome shotgun (WGS) entry which is preliminary data.</text>
</comment>
<dbReference type="PROSITE" id="PS01361">
    <property type="entry name" value="ZF_DOF_1"/>
    <property type="match status" value="1"/>
</dbReference>
<evidence type="ECO:0000256" key="2">
    <source>
        <dbReference type="ARBA" id="ARBA00022771"/>
    </source>
</evidence>
<evidence type="ECO:0000256" key="5">
    <source>
        <dbReference type="ARBA" id="ARBA00023125"/>
    </source>
</evidence>
<organism evidence="12 13">
    <name type="scientific">Deinandra increscens subsp. villosa</name>
    <dbReference type="NCBI Taxonomy" id="3103831"/>
    <lineage>
        <taxon>Eukaryota</taxon>
        <taxon>Viridiplantae</taxon>
        <taxon>Streptophyta</taxon>
        <taxon>Embryophyta</taxon>
        <taxon>Tracheophyta</taxon>
        <taxon>Spermatophyta</taxon>
        <taxon>Magnoliopsida</taxon>
        <taxon>eudicotyledons</taxon>
        <taxon>Gunneridae</taxon>
        <taxon>Pentapetalae</taxon>
        <taxon>asterids</taxon>
        <taxon>campanulids</taxon>
        <taxon>Asterales</taxon>
        <taxon>Asteraceae</taxon>
        <taxon>Asteroideae</taxon>
        <taxon>Heliantheae alliance</taxon>
        <taxon>Madieae</taxon>
        <taxon>Madiinae</taxon>
        <taxon>Deinandra</taxon>
    </lineage>
</organism>
<evidence type="ECO:0000259" key="11">
    <source>
        <dbReference type="PROSITE" id="PS50884"/>
    </source>
</evidence>
<evidence type="ECO:0000256" key="7">
    <source>
        <dbReference type="ARBA" id="ARBA00023242"/>
    </source>
</evidence>
<comment type="function">
    <text evidence="9">Transcription factor that binds specifically to a 5'-AA[AG]G-3' consensus core sequence.</text>
</comment>
<feature type="region of interest" description="Disordered" evidence="10">
    <location>
        <begin position="91"/>
        <end position="115"/>
    </location>
</feature>
<gene>
    <name evidence="12" type="ORF">SSX86_001098</name>
</gene>
<evidence type="ECO:0000256" key="3">
    <source>
        <dbReference type="ARBA" id="ARBA00022833"/>
    </source>
</evidence>
<dbReference type="GO" id="GO:0008270">
    <property type="term" value="F:zinc ion binding"/>
    <property type="evidence" value="ECO:0007669"/>
    <property type="project" value="UniProtKB-KW"/>
</dbReference>
<comment type="subcellular location">
    <subcellularLocation>
        <location evidence="8 9">Nucleus</location>
    </subcellularLocation>
</comment>
<evidence type="ECO:0000256" key="9">
    <source>
        <dbReference type="RuleBase" id="RU369094"/>
    </source>
</evidence>
<evidence type="ECO:0000313" key="12">
    <source>
        <dbReference type="EMBL" id="KAK9079427.1"/>
    </source>
</evidence>
<keyword evidence="6 9" id="KW-0804">Transcription</keyword>
<dbReference type="PANTHER" id="PTHR31992">
    <property type="entry name" value="DOF ZINC FINGER PROTEIN DOF1.4-RELATED"/>
    <property type="match status" value="1"/>
</dbReference>
<evidence type="ECO:0000256" key="4">
    <source>
        <dbReference type="ARBA" id="ARBA00023015"/>
    </source>
</evidence>
<keyword evidence="3 9" id="KW-0862">Zinc</keyword>
<keyword evidence="4 9" id="KW-0805">Transcription regulation</keyword>
<keyword evidence="1 9" id="KW-0479">Metal-binding</keyword>
<reference evidence="12 13" key="1">
    <citation type="submission" date="2024-04" db="EMBL/GenBank/DDBJ databases">
        <title>The reference genome of an endangered Asteraceae, Deinandra increscens subsp. villosa, native to the Central Coast of California.</title>
        <authorList>
            <person name="Guilliams M."/>
            <person name="Hasenstab-Lehman K."/>
            <person name="Meyer R."/>
            <person name="Mcevoy S."/>
        </authorList>
    </citation>
    <scope>NUCLEOTIDE SEQUENCE [LARGE SCALE GENOMIC DNA]</scope>
    <source>
        <tissue evidence="12">Leaf</tissue>
    </source>
</reference>
<keyword evidence="2 8" id="KW-0863">Zinc-finger</keyword>
<keyword evidence="7 8" id="KW-0539">Nucleus</keyword>
<protein>
    <recommendedName>
        <fullName evidence="9">Dof zinc finger protein</fullName>
    </recommendedName>
</protein>
<evidence type="ECO:0000256" key="1">
    <source>
        <dbReference type="ARBA" id="ARBA00022723"/>
    </source>
</evidence>
<feature type="region of interest" description="Disordered" evidence="10">
    <location>
        <begin position="1"/>
        <end position="21"/>
    </location>
</feature>
<dbReference type="GO" id="GO:0003700">
    <property type="term" value="F:DNA-binding transcription factor activity"/>
    <property type="evidence" value="ECO:0007669"/>
    <property type="project" value="UniProtKB-UniRule"/>
</dbReference>
<dbReference type="GO" id="GO:0003677">
    <property type="term" value="F:DNA binding"/>
    <property type="evidence" value="ECO:0007669"/>
    <property type="project" value="UniProtKB-UniRule"/>
</dbReference>
<dbReference type="PROSITE" id="PS50884">
    <property type="entry name" value="ZF_DOF_2"/>
    <property type="match status" value="1"/>
</dbReference>
<sequence>MEVEMDVSGLHHHHQQDHMSSQTLESMLVCTKAQQDKKPRPPEEALKCPRCDSSNTKFCYYNNYSLTQPRYFCKSCRRYWTKGGTLRNVPVGGGCRKNKRSSSGSSSATSSNSSSCSALSKIKGVQDHHQLIHQHQLNIISSGGSNNHLLAGLPHLPYDSACTDLSLAFARLQSQANGTMGGFDHFDHNEHHLGGGNGNGNGDQHHQHQLGFLDHAVRGGFLENPNHTTHTNHTNHTNHPLSGFHNGLYNLGNGDMGGVGSLMGLSNNMGTNQEQDQNLMNPMFHDHNHQGQEIGCGATTTSVAMTTVKQEACNMMRSGEQVGEGRSGGVLWGFPWQMGAGGGDQGNNMVHEVESGRSIIGGWNGIGSTNWQGLINSPLM</sequence>
<feature type="domain" description="Dof-type" evidence="11">
    <location>
        <begin position="46"/>
        <end position="100"/>
    </location>
</feature>
<keyword evidence="5 8" id="KW-0238">DNA-binding</keyword>
<feature type="compositionally biased region" description="Low complexity" evidence="10">
    <location>
        <begin position="101"/>
        <end position="115"/>
    </location>
</feature>